<accession>A0ABY5PMH1</accession>
<dbReference type="InterPro" id="IPR035919">
    <property type="entry name" value="EAL_sf"/>
</dbReference>
<dbReference type="SMART" id="SM00052">
    <property type="entry name" value="EAL"/>
    <property type="match status" value="1"/>
</dbReference>
<dbReference type="InterPro" id="IPR050706">
    <property type="entry name" value="Cyclic-di-GMP_PDE-like"/>
</dbReference>
<feature type="domain" description="EAL" evidence="1">
    <location>
        <begin position="9"/>
        <end position="255"/>
    </location>
</feature>
<sequence>MRSSAATQVAAPATELDRILRDGLLQPAYQPIVELATGQVVAYEALARVAGESPLGRPDLLFDAARAHGRLIELDWACRLASLQGAVDHGLRRSLFINCEPESMAAPPPSHAFPLFERAEALFQPIMELTERELNDHPGSILATLPLLRERGVALALDDVGVDPRSLALMPFVLPDVIKLDLALTQAPLSADLAETVHAVNAHAERKGTLVVAEGIETEHHVLRARALGATHGQGWFFGRPGPLPAEARMPVAKLPLPGGTLPGDDHGRGTPFEAVSGLLEIREGTKQLLLALSRQLEEHARRLDEAGVLLSTFQTADRFTGPTRARYSELGRRLAFVGALGTGLDRHGDRNVRGADIEPDDPLAREWDVCVLGPHFAAAFVARDLGDTGADFERRFAFAMTYDRELVVRIARRLMSRVAPVS</sequence>
<evidence type="ECO:0000313" key="3">
    <source>
        <dbReference type="Proteomes" id="UP001058860"/>
    </source>
</evidence>
<dbReference type="CDD" id="cd01948">
    <property type="entry name" value="EAL"/>
    <property type="match status" value="1"/>
</dbReference>
<organism evidence="2 3">
    <name type="scientific">Svornostia abyssi</name>
    <dbReference type="NCBI Taxonomy" id="2898438"/>
    <lineage>
        <taxon>Bacteria</taxon>
        <taxon>Bacillati</taxon>
        <taxon>Actinomycetota</taxon>
        <taxon>Thermoleophilia</taxon>
        <taxon>Solirubrobacterales</taxon>
        <taxon>Baekduiaceae</taxon>
        <taxon>Svornostia</taxon>
    </lineage>
</organism>
<evidence type="ECO:0000259" key="1">
    <source>
        <dbReference type="PROSITE" id="PS50883"/>
    </source>
</evidence>
<proteinExistence type="predicted"/>
<evidence type="ECO:0000313" key="2">
    <source>
        <dbReference type="EMBL" id="UUY05841.1"/>
    </source>
</evidence>
<dbReference type="Proteomes" id="UP001058860">
    <property type="component" value="Chromosome"/>
</dbReference>
<dbReference type="Pfam" id="PF00563">
    <property type="entry name" value="EAL"/>
    <property type="match status" value="1"/>
</dbReference>
<dbReference type="Pfam" id="PF10069">
    <property type="entry name" value="DICT"/>
    <property type="match status" value="1"/>
</dbReference>
<keyword evidence="3" id="KW-1185">Reference proteome</keyword>
<protein>
    <submittedName>
        <fullName evidence="2">EAL domain-containing protein</fullName>
    </submittedName>
</protein>
<dbReference type="Gene3D" id="3.20.20.450">
    <property type="entry name" value="EAL domain"/>
    <property type="match status" value="1"/>
</dbReference>
<reference evidence="3" key="1">
    <citation type="submission" date="2021-11" db="EMBL/GenBank/DDBJ databases">
        <title>Cultivation dependent microbiological survey of springs from the worlds oldest radium mine currently devoted to the extraction of radon-saturated water.</title>
        <authorList>
            <person name="Kapinusova G."/>
            <person name="Smrhova T."/>
            <person name="Strejcek M."/>
            <person name="Suman J."/>
            <person name="Jani K."/>
            <person name="Pajer P."/>
            <person name="Uhlik O."/>
        </authorList>
    </citation>
    <scope>NUCLEOTIDE SEQUENCE [LARGE SCALE GENOMIC DNA]</scope>
    <source>
        <strain evidence="3">J379</strain>
    </source>
</reference>
<dbReference type="InterPro" id="IPR001633">
    <property type="entry name" value="EAL_dom"/>
</dbReference>
<gene>
    <name evidence="2" type="ORF">LRS13_10080</name>
</gene>
<dbReference type="PANTHER" id="PTHR33121:SF76">
    <property type="entry name" value="SIGNALING PROTEIN"/>
    <property type="match status" value="1"/>
</dbReference>
<name>A0ABY5PMH1_9ACTN</name>
<dbReference type="EMBL" id="CP088295">
    <property type="protein sequence ID" value="UUY05841.1"/>
    <property type="molecule type" value="Genomic_DNA"/>
</dbReference>
<dbReference type="SUPFAM" id="SSF141868">
    <property type="entry name" value="EAL domain-like"/>
    <property type="match status" value="1"/>
</dbReference>
<dbReference type="InterPro" id="IPR019278">
    <property type="entry name" value="DICT_dom"/>
</dbReference>
<dbReference type="RefSeq" id="WP_353866282.1">
    <property type="nucleotide sequence ID" value="NZ_CP088295.1"/>
</dbReference>
<dbReference type="PROSITE" id="PS50883">
    <property type="entry name" value="EAL"/>
    <property type="match status" value="1"/>
</dbReference>
<dbReference type="PANTHER" id="PTHR33121">
    <property type="entry name" value="CYCLIC DI-GMP PHOSPHODIESTERASE PDEF"/>
    <property type="match status" value="1"/>
</dbReference>